<proteinExistence type="predicted"/>
<dbReference type="Proteomes" id="UP001159364">
    <property type="component" value="Linkage Group LG07"/>
</dbReference>
<dbReference type="InterPro" id="IPR040387">
    <property type="entry name" value="RIN4/NOI4"/>
</dbReference>
<evidence type="ECO:0000256" key="1">
    <source>
        <dbReference type="SAM" id="MobiDB-lite"/>
    </source>
</evidence>
<protein>
    <recommendedName>
        <fullName evidence="2">RIN4 pathogenic type III effector avirulence factor Avr cleavage site domain-containing protein</fullName>
    </recommendedName>
</protein>
<evidence type="ECO:0000259" key="2">
    <source>
        <dbReference type="Pfam" id="PF05627"/>
    </source>
</evidence>
<keyword evidence="4" id="KW-1185">Reference proteome</keyword>
<name>A0AAV8SXU0_9ROSI</name>
<sequence length="128" mass="14796">MKAKTVSHLNGGQNLKWETRVGYESRHSSQFSTMTAVKLPMMSKRKSSNNRMRPIPKFGEWKEGDPSSAEGFSAIFEERRKEKLNGHASSARITLSEPKKKKRSSFKLKRFIKALKRKWFGCWFPLSS</sequence>
<dbReference type="PANTHER" id="PTHR33159:SF101">
    <property type="entry name" value="OS04G0379600 PROTEIN"/>
    <property type="match status" value="1"/>
</dbReference>
<accession>A0AAV8SXU0</accession>
<comment type="caution">
    <text evidence="3">The sequence shown here is derived from an EMBL/GenBank/DDBJ whole genome shotgun (WGS) entry which is preliminary data.</text>
</comment>
<reference evidence="3 4" key="1">
    <citation type="submission" date="2021-09" db="EMBL/GenBank/DDBJ databases">
        <title>Genomic insights and catalytic innovation underlie evolution of tropane alkaloids biosynthesis.</title>
        <authorList>
            <person name="Wang Y.-J."/>
            <person name="Tian T."/>
            <person name="Huang J.-P."/>
            <person name="Huang S.-X."/>
        </authorList>
    </citation>
    <scope>NUCLEOTIDE SEQUENCE [LARGE SCALE GENOMIC DNA]</scope>
    <source>
        <strain evidence="3">KIB-2018</strain>
        <tissue evidence="3">Leaf</tissue>
    </source>
</reference>
<evidence type="ECO:0000313" key="4">
    <source>
        <dbReference type="Proteomes" id="UP001159364"/>
    </source>
</evidence>
<evidence type="ECO:0000313" key="3">
    <source>
        <dbReference type="EMBL" id="KAJ8758859.1"/>
    </source>
</evidence>
<dbReference type="InterPro" id="IPR008700">
    <property type="entry name" value="TypeIII_avirulence_cleave"/>
</dbReference>
<dbReference type="EMBL" id="JAIWQS010000007">
    <property type="protein sequence ID" value="KAJ8758859.1"/>
    <property type="molecule type" value="Genomic_DNA"/>
</dbReference>
<dbReference type="AlphaFoldDB" id="A0AAV8SXU0"/>
<feature type="region of interest" description="Disordered" evidence="1">
    <location>
        <begin position="36"/>
        <end position="68"/>
    </location>
</feature>
<dbReference type="Pfam" id="PF05627">
    <property type="entry name" value="AvrRpt-cleavage"/>
    <property type="match status" value="1"/>
</dbReference>
<gene>
    <name evidence="3" type="ORF">K2173_002638</name>
</gene>
<dbReference type="PANTHER" id="PTHR33159">
    <property type="entry name" value="RPM1-INTERACTING PROTEIN 4 (RIN4) FAMILY PROTEIN"/>
    <property type="match status" value="1"/>
</dbReference>
<feature type="domain" description="RIN4 pathogenic type III effector avirulence factor Avr cleavage site" evidence="2">
    <location>
        <begin position="52"/>
        <end position="83"/>
    </location>
</feature>
<organism evidence="3 4">
    <name type="scientific">Erythroxylum novogranatense</name>
    <dbReference type="NCBI Taxonomy" id="1862640"/>
    <lineage>
        <taxon>Eukaryota</taxon>
        <taxon>Viridiplantae</taxon>
        <taxon>Streptophyta</taxon>
        <taxon>Embryophyta</taxon>
        <taxon>Tracheophyta</taxon>
        <taxon>Spermatophyta</taxon>
        <taxon>Magnoliopsida</taxon>
        <taxon>eudicotyledons</taxon>
        <taxon>Gunneridae</taxon>
        <taxon>Pentapetalae</taxon>
        <taxon>rosids</taxon>
        <taxon>fabids</taxon>
        <taxon>Malpighiales</taxon>
        <taxon>Erythroxylaceae</taxon>
        <taxon>Erythroxylum</taxon>
    </lineage>
</organism>